<sequence length="70" mass="7902">MSLGRRAPDVDYLTRDYEGFRQLLVSLVDRAGTRWTERATADLGVMVLEMLAHQLDLLAYAGDRVAEEGF</sequence>
<organism evidence="1 2">
    <name type="scientific">Sorangium cellulosum</name>
    <name type="common">Polyangium cellulosum</name>
    <dbReference type="NCBI Taxonomy" id="56"/>
    <lineage>
        <taxon>Bacteria</taxon>
        <taxon>Pseudomonadati</taxon>
        <taxon>Myxococcota</taxon>
        <taxon>Polyangia</taxon>
        <taxon>Polyangiales</taxon>
        <taxon>Polyangiaceae</taxon>
        <taxon>Sorangium</taxon>
    </lineage>
</organism>
<reference evidence="1 2" key="1">
    <citation type="submission" date="2014-02" db="EMBL/GenBank/DDBJ databases">
        <title>The small core and large imbalanced accessory genome model reveals a collaborative survival strategy of Sorangium cellulosum strains in nature.</title>
        <authorList>
            <person name="Han K."/>
            <person name="Peng R."/>
            <person name="Blom J."/>
            <person name="Li Y.-Z."/>
        </authorList>
    </citation>
    <scope>NUCLEOTIDE SEQUENCE [LARGE SCALE GENOMIC DNA]</scope>
    <source>
        <strain evidence="1 2">So0157-18</strain>
    </source>
</reference>
<proteinExistence type="predicted"/>
<protein>
    <submittedName>
        <fullName evidence="1">Uncharacterized protein</fullName>
    </submittedName>
</protein>
<evidence type="ECO:0000313" key="2">
    <source>
        <dbReference type="Proteomes" id="UP000075604"/>
    </source>
</evidence>
<dbReference type="EMBL" id="JELX01000052">
    <property type="protein sequence ID" value="KYF69564.1"/>
    <property type="molecule type" value="Genomic_DNA"/>
</dbReference>
<dbReference type="Proteomes" id="UP000075604">
    <property type="component" value="Unassembled WGS sequence"/>
</dbReference>
<dbReference type="AlphaFoldDB" id="A0A150QNP2"/>
<accession>A0A150QNP2</accession>
<name>A0A150QNP2_SORCE</name>
<evidence type="ECO:0000313" key="1">
    <source>
        <dbReference type="EMBL" id="KYF69564.1"/>
    </source>
</evidence>
<feature type="non-terminal residue" evidence="1">
    <location>
        <position position="70"/>
    </location>
</feature>
<comment type="caution">
    <text evidence="1">The sequence shown here is derived from an EMBL/GenBank/DDBJ whole genome shotgun (WGS) entry which is preliminary data.</text>
</comment>
<gene>
    <name evidence="1" type="ORF">BE04_19255</name>
</gene>